<name>A0AAU2V4Z1_9ACTN</name>
<evidence type="ECO:0008006" key="3">
    <source>
        <dbReference type="Google" id="ProtNLM"/>
    </source>
</evidence>
<dbReference type="AlphaFoldDB" id="A0AAU2V4Z1"/>
<feature type="chain" id="PRO_5043760127" description="ATP-binding protein" evidence="1">
    <location>
        <begin position="42"/>
        <end position="137"/>
    </location>
</feature>
<evidence type="ECO:0000313" key="2">
    <source>
        <dbReference type="EMBL" id="WTW61864.1"/>
    </source>
</evidence>
<reference evidence="2" key="1">
    <citation type="submission" date="2022-10" db="EMBL/GenBank/DDBJ databases">
        <title>The complete genomes of actinobacterial strains from the NBC collection.</title>
        <authorList>
            <person name="Joergensen T.S."/>
            <person name="Alvarez Arevalo M."/>
            <person name="Sterndorff E.B."/>
            <person name="Faurdal D."/>
            <person name="Vuksanovic O."/>
            <person name="Mourched A.-S."/>
            <person name="Charusanti P."/>
            <person name="Shaw S."/>
            <person name="Blin K."/>
            <person name="Weber T."/>
        </authorList>
    </citation>
    <scope>NUCLEOTIDE SEQUENCE</scope>
    <source>
        <strain evidence="2">NBC_00003</strain>
    </source>
</reference>
<dbReference type="InterPro" id="IPR006311">
    <property type="entry name" value="TAT_signal"/>
</dbReference>
<sequence length="137" mass="13347">MGHHEAPEPTRALRHRTLLRAGLTVTAVGAALAGAGSTAQAAPVAPASTVGQNLMSPDLPAAARGVTGATGYAIAPAKTLRLDPLANTGVDPLNNGVGTQVADFKPVSTAMATSPVTSGGALNDLPLAGRAAGLLPG</sequence>
<dbReference type="EMBL" id="CP108318">
    <property type="protein sequence ID" value="WTW61864.1"/>
    <property type="molecule type" value="Genomic_DNA"/>
</dbReference>
<feature type="signal peptide" evidence="1">
    <location>
        <begin position="1"/>
        <end position="41"/>
    </location>
</feature>
<gene>
    <name evidence="2" type="ORF">OG549_15030</name>
</gene>
<organism evidence="2">
    <name type="scientific">Streptomyces sp. NBC_00003</name>
    <dbReference type="NCBI Taxonomy" id="2903608"/>
    <lineage>
        <taxon>Bacteria</taxon>
        <taxon>Bacillati</taxon>
        <taxon>Actinomycetota</taxon>
        <taxon>Actinomycetes</taxon>
        <taxon>Kitasatosporales</taxon>
        <taxon>Streptomycetaceae</taxon>
        <taxon>Streptomyces</taxon>
    </lineage>
</organism>
<evidence type="ECO:0000256" key="1">
    <source>
        <dbReference type="SAM" id="SignalP"/>
    </source>
</evidence>
<dbReference type="PROSITE" id="PS51318">
    <property type="entry name" value="TAT"/>
    <property type="match status" value="1"/>
</dbReference>
<proteinExistence type="predicted"/>
<accession>A0AAU2V4Z1</accession>
<protein>
    <recommendedName>
        <fullName evidence="3">ATP-binding protein</fullName>
    </recommendedName>
</protein>
<keyword evidence="1" id="KW-0732">Signal</keyword>